<feature type="region of interest" description="Disordered" evidence="1">
    <location>
        <begin position="40"/>
        <end position="66"/>
    </location>
</feature>
<evidence type="ECO:0000259" key="2">
    <source>
        <dbReference type="PROSITE" id="PS50006"/>
    </source>
</evidence>
<dbReference type="EMBL" id="QSBM01000017">
    <property type="protein sequence ID" value="RGX26029.1"/>
    <property type="molecule type" value="Genomic_DNA"/>
</dbReference>
<dbReference type="Pfam" id="PF00498">
    <property type="entry name" value="FHA"/>
    <property type="match status" value="1"/>
</dbReference>
<gene>
    <name evidence="3" type="ORF">DWV29_20170</name>
</gene>
<proteinExistence type="predicted"/>
<dbReference type="PROSITE" id="PS50006">
    <property type="entry name" value="FHA_DOMAIN"/>
    <property type="match status" value="1"/>
</dbReference>
<feature type="domain" description="FHA" evidence="2">
    <location>
        <begin position="165"/>
        <end position="218"/>
    </location>
</feature>
<reference evidence="3 4" key="1">
    <citation type="submission" date="2018-08" db="EMBL/GenBank/DDBJ databases">
        <title>A genome reference for cultivated species of the human gut microbiota.</title>
        <authorList>
            <person name="Zou Y."/>
            <person name="Xue W."/>
            <person name="Luo G."/>
        </authorList>
    </citation>
    <scope>NUCLEOTIDE SEQUENCE [LARGE SCALE GENOMIC DNA]</scope>
    <source>
        <strain evidence="3 4">AF04-15</strain>
    </source>
</reference>
<dbReference type="RefSeq" id="WP_007708862.1">
    <property type="nucleotide sequence ID" value="NZ_BAABXR010000001.1"/>
</dbReference>
<dbReference type="Proteomes" id="UP000283880">
    <property type="component" value="Unassembled WGS sequence"/>
</dbReference>
<evidence type="ECO:0000256" key="1">
    <source>
        <dbReference type="SAM" id="MobiDB-lite"/>
    </source>
</evidence>
<feature type="compositionally biased region" description="Gly residues" evidence="1">
    <location>
        <begin position="43"/>
        <end position="53"/>
    </location>
</feature>
<dbReference type="OrthoDB" id="370565at2"/>
<sequence length="251" mass="26501">MNMKTCPKGHFYDGDTNATCPVCAAEQGRTAGMMDDYGATEPVGGGSSGGFSGVGETEPVGGGFSGGFSNVGATEPVGGGFSGGFSGVGATEPMTGTKAPTRGFNGSGETMHLFDDKIPGVDNYNDETMAVNPGMVAGFTPVVGWLVCTEGPDRGHDYRIRTGYNHIGRAEHMDICIRGDKQISREKHALIAYDDTEKVFFFGPSDGRNIVRVNGKMAMVPTELHAYDILTVGSSKLIFVPLCGEQFDWNN</sequence>
<dbReference type="Gene3D" id="2.60.200.20">
    <property type="match status" value="1"/>
</dbReference>
<name>A0A413FAW4_9FIRM</name>
<dbReference type="AlphaFoldDB" id="A0A413FAW4"/>
<dbReference type="CDD" id="cd00060">
    <property type="entry name" value="FHA"/>
    <property type="match status" value="1"/>
</dbReference>
<accession>A0A413FAW4</accession>
<dbReference type="InterPro" id="IPR008984">
    <property type="entry name" value="SMAD_FHA_dom_sf"/>
</dbReference>
<evidence type="ECO:0000313" key="4">
    <source>
        <dbReference type="Proteomes" id="UP000283880"/>
    </source>
</evidence>
<dbReference type="InterPro" id="IPR000253">
    <property type="entry name" value="FHA_dom"/>
</dbReference>
<dbReference type="SUPFAM" id="SSF49879">
    <property type="entry name" value="SMAD/FHA domain"/>
    <property type="match status" value="1"/>
</dbReference>
<evidence type="ECO:0000313" key="3">
    <source>
        <dbReference type="EMBL" id="RGX26029.1"/>
    </source>
</evidence>
<comment type="caution">
    <text evidence="3">The sequence shown here is derived from an EMBL/GenBank/DDBJ whole genome shotgun (WGS) entry which is preliminary data.</text>
</comment>
<protein>
    <submittedName>
        <fullName evidence="3">FHA domain-containing protein</fullName>
    </submittedName>
</protein>
<organism evidence="3 4">
    <name type="scientific">Enterocloster asparagiformis</name>
    <dbReference type="NCBI Taxonomy" id="333367"/>
    <lineage>
        <taxon>Bacteria</taxon>
        <taxon>Bacillati</taxon>
        <taxon>Bacillota</taxon>
        <taxon>Clostridia</taxon>
        <taxon>Lachnospirales</taxon>
        <taxon>Lachnospiraceae</taxon>
        <taxon>Enterocloster</taxon>
    </lineage>
</organism>